<dbReference type="PATRIC" id="fig|398512.5.peg.4935"/>
<sequence length="109" mass="11908" precursor="true">MKIYKALLAVFVVTSVIIIPGTNIAKEDKQHKYRLGNSLQSTNLSIPIPTPSPTANPTLGDSQNKEVKYCVENADGTKQFLIILPAPDMKDDIFMNPPVINDSTIAPVK</sequence>
<organism evidence="1 2">
    <name type="scientific">Pseudobacteroides cellulosolvens ATCC 35603 = DSM 2933</name>
    <dbReference type="NCBI Taxonomy" id="398512"/>
    <lineage>
        <taxon>Bacteria</taxon>
        <taxon>Bacillati</taxon>
        <taxon>Bacillota</taxon>
        <taxon>Clostridia</taxon>
        <taxon>Eubacteriales</taxon>
        <taxon>Oscillospiraceae</taxon>
        <taxon>Pseudobacteroides</taxon>
    </lineage>
</organism>
<name>A0A0L6JUP3_9FIRM</name>
<dbReference type="AlphaFoldDB" id="A0A0L6JUP3"/>
<dbReference type="RefSeq" id="WP_036935569.1">
    <property type="nucleotide sequence ID" value="NZ_JQKC01000001.1"/>
</dbReference>
<evidence type="ECO:0000313" key="2">
    <source>
        <dbReference type="Proteomes" id="UP000036923"/>
    </source>
</evidence>
<reference evidence="2" key="1">
    <citation type="submission" date="2015-07" db="EMBL/GenBank/DDBJ databases">
        <title>Near-Complete Genome Sequence of the Cellulolytic Bacterium Bacteroides (Pseudobacteroides) cellulosolvens ATCC 35603.</title>
        <authorList>
            <person name="Dassa B."/>
            <person name="Utturkar S.M."/>
            <person name="Klingeman D.M."/>
            <person name="Hurt R.A."/>
            <person name="Keller M."/>
            <person name="Xu J."/>
            <person name="Reddy Y.H.K."/>
            <person name="Borovok I."/>
            <person name="Grinberg I.R."/>
            <person name="Lamed R."/>
            <person name="Zhivin O."/>
            <person name="Bayer E.A."/>
            <person name="Brown S.D."/>
        </authorList>
    </citation>
    <scope>NUCLEOTIDE SEQUENCE [LARGE SCALE GENOMIC DNA]</scope>
    <source>
        <strain evidence="2">DSM 2933</strain>
    </source>
</reference>
<evidence type="ECO:0000313" key="1">
    <source>
        <dbReference type="EMBL" id="KNY29434.1"/>
    </source>
</evidence>
<accession>A0A0L6JUP3</accession>
<keyword evidence="2" id="KW-1185">Reference proteome</keyword>
<protein>
    <submittedName>
        <fullName evidence="1">Uncharacterized protein</fullName>
    </submittedName>
</protein>
<dbReference type="EMBL" id="LGTC01000001">
    <property type="protein sequence ID" value="KNY29434.1"/>
    <property type="molecule type" value="Genomic_DNA"/>
</dbReference>
<dbReference type="Proteomes" id="UP000036923">
    <property type="component" value="Unassembled WGS sequence"/>
</dbReference>
<comment type="caution">
    <text evidence="1">The sequence shown here is derived from an EMBL/GenBank/DDBJ whole genome shotgun (WGS) entry which is preliminary data.</text>
</comment>
<proteinExistence type="predicted"/>
<gene>
    <name evidence="1" type="ORF">Bccel_4708</name>
</gene>